<organism evidence="1">
    <name type="scientific">Ophidiomyces ophidiicola</name>
    <dbReference type="NCBI Taxonomy" id="1387563"/>
    <lineage>
        <taxon>Eukaryota</taxon>
        <taxon>Fungi</taxon>
        <taxon>Dikarya</taxon>
        <taxon>Ascomycota</taxon>
        <taxon>Pezizomycotina</taxon>
        <taxon>Eurotiomycetes</taxon>
        <taxon>Eurotiomycetidae</taxon>
        <taxon>Onygenales</taxon>
        <taxon>Onygenaceae</taxon>
        <taxon>Ophidiomyces</taxon>
    </lineage>
</organism>
<accession>A0ACB8UTQ8</accession>
<dbReference type="EMBL" id="JALBCA010000064">
    <property type="protein sequence ID" value="KAI2385014.1"/>
    <property type="molecule type" value="Genomic_DNA"/>
</dbReference>
<comment type="caution">
    <text evidence="1">The sequence shown here is derived from an EMBL/GenBank/DDBJ whole genome shotgun (WGS) entry which is preliminary data.</text>
</comment>
<reference evidence="1" key="1">
    <citation type="journal article" date="2022" name="bioRxiv">
        <title>Population genetic analysis of Ophidiomyces ophidiicola, the causative agent of snake fungal disease, indicates recent introductions to the USA.</title>
        <authorList>
            <person name="Ladner J.T."/>
            <person name="Palmer J.M."/>
            <person name="Ettinger C.L."/>
            <person name="Stajich J.E."/>
            <person name="Farrell T.M."/>
            <person name="Glorioso B.M."/>
            <person name="Lawson B."/>
            <person name="Price S.J."/>
            <person name="Stengle A.G."/>
            <person name="Grear D.A."/>
            <person name="Lorch J.M."/>
        </authorList>
    </citation>
    <scope>NUCLEOTIDE SEQUENCE</scope>
    <source>
        <strain evidence="1">NWHC 24266-5</strain>
    </source>
</reference>
<protein>
    <submittedName>
        <fullName evidence="1">Uncharacterized protein</fullName>
    </submittedName>
</protein>
<proteinExistence type="predicted"/>
<sequence length="421" mass="45649">MSTLPDASIDVEPNGVACERGASARPSTPGTAPPSVTAANGSYAGIARHTLGVLLLLAVVVLWTLSNLFMSTILADKTFPKPFFVTYFNTAFFTLALFRFITRRLFGKRAANPESLRGDAPLNPDESRPFLGLQGNDITERDSLASARLSGDSLLEDGKPVAPEKLDLRTTSRLSLEFCLLWFFANYFAIACLENTTLGSATILTSTSGVWTLVFGALLRVEKFTTRKLLGVVASLIGIVIISRVDLSGSSDKNRGSFPHKSSTELAVGNAMAALSAILYGVYTTVMKKQAGDENRISMPLFFGLVGLWNTILMWPGFLILHFTGLETFEWPDKGLIWSIILVNAATSLISDICWAYAMLLTTPLVVTVGLSMTIPLSLVAQIFIHGQYSSPLYWIGAAVVFFSFIFVNQESKAKQGSRSG</sequence>
<evidence type="ECO:0000313" key="1">
    <source>
        <dbReference type="EMBL" id="KAI2385014.1"/>
    </source>
</evidence>
<name>A0ACB8UTQ8_9EURO</name>
<gene>
    <name evidence="1" type="ORF">LOY88_004320</name>
</gene>